<evidence type="ECO:0000259" key="1">
    <source>
        <dbReference type="PROSITE" id="PS50003"/>
    </source>
</evidence>
<evidence type="ECO:0000313" key="3">
    <source>
        <dbReference type="Proteomes" id="UP001642520"/>
    </source>
</evidence>
<dbReference type="InterPro" id="IPR011993">
    <property type="entry name" value="PH-like_dom_sf"/>
</dbReference>
<evidence type="ECO:0000313" key="2">
    <source>
        <dbReference type="EMBL" id="CAL7938049.1"/>
    </source>
</evidence>
<comment type="caution">
    <text evidence="2">The sequence shown here is derived from an EMBL/GenBank/DDBJ whole genome shotgun (WGS) entry which is preliminary data.</text>
</comment>
<protein>
    <recommendedName>
        <fullName evidence="1">PH domain-containing protein</fullName>
    </recommendedName>
</protein>
<dbReference type="EMBL" id="CAXAJV020001288">
    <property type="protein sequence ID" value="CAL7938049.1"/>
    <property type="molecule type" value="Genomic_DNA"/>
</dbReference>
<dbReference type="InterPro" id="IPR001849">
    <property type="entry name" value="PH_domain"/>
</dbReference>
<feature type="domain" description="PH" evidence="1">
    <location>
        <begin position="6"/>
        <end position="133"/>
    </location>
</feature>
<dbReference type="Pfam" id="PF00169">
    <property type="entry name" value="PH"/>
    <property type="match status" value="1"/>
</dbReference>
<sequence length="224" mass="25721">MNVQIRHPYEGLLHKYTNAMKGWQYRWFILSPETGELHYFLSETEKNQRPRCSIYLAGAVIAPSDEDSNTFTVNSATAVYSKWLKIPLENIEHILELILRIFISQILSDMIKLRATDARARQEWVDKLRAVTEMYTRAIASSHPPLPPREHSTNSNRSPVAKLEVLDAYANCQEQLRKVEKHNLALAQTIENSSLNLDPDLLVLKATAHTTLHTLNQCLNILYQ</sequence>
<dbReference type="Gene3D" id="2.30.29.30">
    <property type="entry name" value="Pleckstrin-homology domain (PH domain)/Phosphotyrosine-binding domain (PTB)"/>
    <property type="match status" value="1"/>
</dbReference>
<gene>
    <name evidence="2" type="ORF">XYLVIOL_LOCUS3049</name>
</gene>
<accession>A0ABP1NAN0</accession>
<reference evidence="2 3" key="1">
    <citation type="submission" date="2024-08" db="EMBL/GenBank/DDBJ databases">
        <authorList>
            <person name="Will J Nash"/>
            <person name="Angela Man"/>
            <person name="Seanna McTaggart"/>
            <person name="Kendall Baker"/>
            <person name="Tom Barker"/>
            <person name="Leah Catchpole"/>
            <person name="Alex Durrant"/>
            <person name="Karim Gharbi"/>
            <person name="Naomi Irish"/>
            <person name="Gemy Kaithakottil"/>
            <person name="Debby Ku"/>
            <person name="Aaliyah Providence"/>
            <person name="Felix Shaw"/>
            <person name="David Swarbreck"/>
            <person name="Chris Watkins"/>
            <person name="Ann M. McCartney"/>
            <person name="Giulio Formenti"/>
            <person name="Alice Mouton"/>
            <person name="Noel Vella"/>
            <person name="Bjorn M von Reumont"/>
            <person name="Adriana Vella"/>
            <person name="Wilfried Haerty"/>
        </authorList>
    </citation>
    <scope>NUCLEOTIDE SEQUENCE [LARGE SCALE GENOMIC DNA]</scope>
</reference>
<dbReference type="Proteomes" id="UP001642520">
    <property type="component" value="Unassembled WGS sequence"/>
</dbReference>
<dbReference type="CDD" id="cd13291">
    <property type="entry name" value="PH_ORP10_ORP11"/>
    <property type="match status" value="1"/>
</dbReference>
<dbReference type="SMART" id="SM00233">
    <property type="entry name" value="PH"/>
    <property type="match status" value="1"/>
</dbReference>
<organism evidence="2 3">
    <name type="scientific">Xylocopa violacea</name>
    <name type="common">Violet carpenter bee</name>
    <name type="synonym">Apis violacea</name>
    <dbReference type="NCBI Taxonomy" id="135666"/>
    <lineage>
        <taxon>Eukaryota</taxon>
        <taxon>Metazoa</taxon>
        <taxon>Ecdysozoa</taxon>
        <taxon>Arthropoda</taxon>
        <taxon>Hexapoda</taxon>
        <taxon>Insecta</taxon>
        <taxon>Pterygota</taxon>
        <taxon>Neoptera</taxon>
        <taxon>Endopterygota</taxon>
        <taxon>Hymenoptera</taxon>
        <taxon>Apocrita</taxon>
        <taxon>Aculeata</taxon>
        <taxon>Apoidea</taxon>
        <taxon>Anthophila</taxon>
        <taxon>Apidae</taxon>
        <taxon>Xylocopa</taxon>
        <taxon>Xylocopa</taxon>
    </lineage>
</organism>
<dbReference type="SUPFAM" id="SSF50729">
    <property type="entry name" value="PH domain-like"/>
    <property type="match status" value="1"/>
</dbReference>
<keyword evidence="3" id="KW-1185">Reference proteome</keyword>
<name>A0ABP1NAN0_XYLVO</name>
<proteinExistence type="predicted"/>
<dbReference type="PROSITE" id="PS50003">
    <property type="entry name" value="PH_DOMAIN"/>
    <property type="match status" value="1"/>
</dbReference>